<evidence type="ECO:0000313" key="5">
    <source>
        <dbReference type="Proteomes" id="UP001500731"/>
    </source>
</evidence>
<evidence type="ECO:0000259" key="2">
    <source>
        <dbReference type="Pfam" id="PF19187"/>
    </source>
</evidence>
<dbReference type="InterPro" id="IPR043839">
    <property type="entry name" value="PafC_HTH"/>
</dbReference>
<dbReference type="PANTHER" id="PTHR34580">
    <property type="match status" value="1"/>
</dbReference>
<dbReference type="PIRSF" id="PIRSF016838">
    <property type="entry name" value="PafC"/>
    <property type="match status" value="1"/>
</dbReference>
<name>A0ABP8P804_9MICO</name>
<sequence>MAAHKPLLTSDRVRAYLTLVPYLLERGEVSLADAAAEFEMTVPQMRAMVEKLTVIGLPGDEGYWQAPQELFDINWDLLDEQGIIEITNDVGLRRVPKFTAREAAALVAGLQLASAMPGVDESGVVQGLIAKLSRGAAGLPADVIVAPGPVDAVRTVVATALQEHVAVSFTYRAPDAAPTTRTVDPVTVLITNGQWYLQGWCHLRRAMRTFHLDRVSEPRLTDIPIEHGDEPVPELFAGGSENGEAVIRFPERLAPLLRDYLARADARVADGVVTATLRVGDPLSLKRLAARFGGAVEILEPAAARSAARDWARAGLALYNADNADGADSASSAR</sequence>
<dbReference type="InterPro" id="IPR057727">
    <property type="entry name" value="WCX_dom"/>
</dbReference>
<accession>A0ABP8P804</accession>
<dbReference type="Pfam" id="PF19187">
    <property type="entry name" value="HTH_PafC"/>
    <property type="match status" value="1"/>
</dbReference>
<protein>
    <submittedName>
        <fullName evidence="4">YafY family protein</fullName>
    </submittedName>
</protein>
<evidence type="ECO:0000259" key="3">
    <source>
        <dbReference type="Pfam" id="PF25583"/>
    </source>
</evidence>
<feature type="domain" description="PafC HTH" evidence="2">
    <location>
        <begin position="11"/>
        <end position="134"/>
    </location>
</feature>
<evidence type="ECO:0000259" key="1">
    <source>
        <dbReference type="Pfam" id="PF13280"/>
    </source>
</evidence>
<dbReference type="InterPro" id="IPR026881">
    <property type="entry name" value="WYL_dom"/>
</dbReference>
<dbReference type="Proteomes" id="UP001500731">
    <property type="component" value="Unassembled WGS sequence"/>
</dbReference>
<dbReference type="InterPro" id="IPR051534">
    <property type="entry name" value="CBASS_pafABC_assoc_protein"/>
</dbReference>
<dbReference type="EMBL" id="BAABGP010000008">
    <property type="protein sequence ID" value="GAA4482020.1"/>
    <property type="molecule type" value="Genomic_DNA"/>
</dbReference>
<keyword evidence="5" id="KW-1185">Reference proteome</keyword>
<dbReference type="Pfam" id="PF13280">
    <property type="entry name" value="WYL"/>
    <property type="match status" value="1"/>
</dbReference>
<dbReference type="PANTHER" id="PTHR34580:SF1">
    <property type="entry name" value="PROTEIN PAFC"/>
    <property type="match status" value="1"/>
</dbReference>
<dbReference type="RefSeq" id="WP_345185203.1">
    <property type="nucleotide sequence ID" value="NZ_BAABGP010000008.1"/>
</dbReference>
<proteinExistence type="predicted"/>
<feature type="domain" description="WCX" evidence="3">
    <location>
        <begin position="243"/>
        <end position="314"/>
    </location>
</feature>
<comment type="caution">
    <text evidence="4">The sequence shown here is derived from an EMBL/GenBank/DDBJ whole genome shotgun (WGS) entry which is preliminary data.</text>
</comment>
<dbReference type="PROSITE" id="PS52050">
    <property type="entry name" value="WYL"/>
    <property type="match status" value="1"/>
</dbReference>
<organism evidence="4 5">
    <name type="scientific">Microbacterium panaciterrae</name>
    <dbReference type="NCBI Taxonomy" id="985759"/>
    <lineage>
        <taxon>Bacteria</taxon>
        <taxon>Bacillati</taxon>
        <taxon>Actinomycetota</taxon>
        <taxon>Actinomycetes</taxon>
        <taxon>Micrococcales</taxon>
        <taxon>Microbacteriaceae</taxon>
        <taxon>Microbacterium</taxon>
    </lineage>
</organism>
<dbReference type="Pfam" id="PF25583">
    <property type="entry name" value="WCX"/>
    <property type="match status" value="1"/>
</dbReference>
<dbReference type="InterPro" id="IPR028349">
    <property type="entry name" value="PafC-like"/>
</dbReference>
<gene>
    <name evidence="4" type="ORF">GCM10023171_11320</name>
</gene>
<reference evidence="5" key="1">
    <citation type="journal article" date="2019" name="Int. J. Syst. Evol. Microbiol.">
        <title>The Global Catalogue of Microorganisms (GCM) 10K type strain sequencing project: providing services to taxonomists for standard genome sequencing and annotation.</title>
        <authorList>
            <consortium name="The Broad Institute Genomics Platform"/>
            <consortium name="The Broad Institute Genome Sequencing Center for Infectious Disease"/>
            <person name="Wu L."/>
            <person name="Ma J."/>
        </authorList>
    </citation>
    <scope>NUCLEOTIDE SEQUENCE [LARGE SCALE GENOMIC DNA]</scope>
    <source>
        <strain evidence="5">JCM 17839</strain>
    </source>
</reference>
<feature type="domain" description="WYL" evidence="1">
    <location>
        <begin position="155"/>
        <end position="219"/>
    </location>
</feature>
<evidence type="ECO:0000313" key="4">
    <source>
        <dbReference type="EMBL" id="GAA4482020.1"/>
    </source>
</evidence>